<evidence type="ECO:0000313" key="2">
    <source>
        <dbReference type="EMBL" id="KAF5394954.1"/>
    </source>
</evidence>
<comment type="caution">
    <text evidence="2">The sequence shown here is derived from an EMBL/GenBank/DDBJ whole genome shotgun (WGS) entry which is preliminary data.</text>
</comment>
<keyword evidence="3" id="KW-1185">Reference proteome</keyword>
<organism evidence="2 3">
    <name type="scientific">Paragonimus heterotremus</name>
    <dbReference type="NCBI Taxonomy" id="100268"/>
    <lineage>
        <taxon>Eukaryota</taxon>
        <taxon>Metazoa</taxon>
        <taxon>Spiralia</taxon>
        <taxon>Lophotrochozoa</taxon>
        <taxon>Platyhelminthes</taxon>
        <taxon>Trematoda</taxon>
        <taxon>Digenea</taxon>
        <taxon>Plagiorchiida</taxon>
        <taxon>Troglotremata</taxon>
        <taxon>Troglotrematidae</taxon>
        <taxon>Paragonimus</taxon>
    </lineage>
</organism>
<dbReference type="AlphaFoldDB" id="A0A8J4SZB0"/>
<name>A0A8J4SZB0_9TREM</name>
<gene>
    <name evidence="2" type="ORF">PHET_09273</name>
</gene>
<sequence>MNDIITTDTTNTKHLNVGCASDLVERLHSLEHRITKLEELVTEYEKKKCQSHSAKLNSHWDSHSSLEFKLALLQVMNAELTLLERKLTNIAAPVSFVI</sequence>
<reference evidence="2" key="1">
    <citation type="submission" date="2019-05" db="EMBL/GenBank/DDBJ databases">
        <title>Annotation for the trematode Paragonimus heterotremus.</title>
        <authorList>
            <person name="Choi Y.-J."/>
        </authorList>
    </citation>
    <scope>NUCLEOTIDE SEQUENCE</scope>
    <source>
        <strain evidence="2">LC</strain>
    </source>
</reference>
<dbReference type="EMBL" id="LUCH01017472">
    <property type="protein sequence ID" value="KAF5394954.1"/>
    <property type="molecule type" value="Genomic_DNA"/>
</dbReference>
<dbReference type="Proteomes" id="UP000748531">
    <property type="component" value="Unassembled WGS sequence"/>
</dbReference>
<keyword evidence="1" id="KW-0175">Coiled coil</keyword>
<evidence type="ECO:0000256" key="1">
    <source>
        <dbReference type="SAM" id="Coils"/>
    </source>
</evidence>
<protein>
    <submittedName>
        <fullName evidence="2">Uncharacterized protein</fullName>
    </submittedName>
</protein>
<evidence type="ECO:0000313" key="3">
    <source>
        <dbReference type="Proteomes" id="UP000748531"/>
    </source>
</evidence>
<proteinExistence type="predicted"/>
<dbReference type="OrthoDB" id="6264108at2759"/>
<feature type="coiled-coil region" evidence="1">
    <location>
        <begin position="20"/>
        <end position="47"/>
    </location>
</feature>
<accession>A0A8J4SZB0</accession>